<dbReference type="GO" id="GO:0005634">
    <property type="term" value="C:nucleus"/>
    <property type="evidence" value="ECO:0000318"/>
    <property type="project" value="GO_Central"/>
</dbReference>
<evidence type="ECO:0000259" key="1">
    <source>
        <dbReference type="PROSITE" id="PS50097"/>
    </source>
</evidence>
<dbReference type="SUPFAM" id="SSF54695">
    <property type="entry name" value="POZ domain"/>
    <property type="match status" value="2"/>
</dbReference>
<dbReference type="KEGG" id="dpx:DAPPUDRAFT_223609"/>
<gene>
    <name evidence="2" type="ORF">DAPPUDRAFT_223609</name>
</gene>
<feature type="domain" description="BTB" evidence="1">
    <location>
        <begin position="160"/>
        <end position="223"/>
    </location>
</feature>
<dbReference type="InterPro" id="IPR011333">
    <property type="entry name" value="SKP1/BTB/POZ_sf"/>
</dbReference>
<dbReference type="SMART" id="SM00225">
    <property type="entry name" value="BTB"/>
    <property type="match status" value="2"/>
</dbReference>
<proteinExistence type="predicted"/>
<dbReference type="PhylomeDB" id="E9GCG8"/>
<dbReference type="Proteomes" id="UP000000305">
    <property type="component" value="Unassembled WGS sequence"/>
</dbReference>
<dbReference type="GO" id="GO:0031625">
    <property type="term" value="F:ubiquitin protein ligase binding"/>
    <property type="evidence" value="ECO:0000318"/>
    <property type="project" value="GO_Central"/>
</dbReference>
<keyword evidence="3" id="KW-1185">Reference proteome</keyword>
<dbReference type="InParanoid" id="E9GCG8"/>
<organism evidence="2 3">
    <name type="scientific">Daphnia pulex</name>
    <name type="common">Water flea</name>
    <dbReference type="NCBI Taxonomy" id="6669"/>
    <lineage>
        <taxon>Eukaryota</taxon>
        <taxon>Metazoa</taxon>
        <taxon>Ecdysozoa</taxon>
        <taxon>Arthropoda</taxon>
        <taxon>Crustacea</taxon>
        <taxon>Branchiopoda</taxon>
        <taxon>Diplostraca</taxon>
        <taxon>Cladocera</taxon>
        <taxon>Anomopoda</taxon>
        <taxon>Daphniidae</taxon>
        <taxon>Daphnia</taxon>
    </lineage>
</organism>
<dbReference type="CDD" id="cd18186">
    <property type="entry name" value="BTB_POZ_ZBTB_KLHL-like"/>
    <property type="match status" value="2"/>
</dbReference>
<evidence type="ECO:0000313" key="2">
    <source>
        <dbReference type="EMBL" id="EFX82558.1"/>
    </source>
</evidence>
<dbReference type="Gene3D" id="3.30.710.10">
    <property type="entry name" value="Potassium Channel Kv1.1, Chain A"/>
    <property type="match status" value="2"/>
</dbReference>
<dbReference type="OrthoDB" id="8908278at2759"/>
<sequence>MASKMSGTPKMIVPYEWILENVGEEPVTMASKMILFRGERVFRVGLKNHAESAILFFVAINLSKIGLKVEDVTYQIQGSGTTGPVTMEQMKKENIGDGGSLQLLKTRLGKKIVGNCTFSFRIVLEGVIPCCSTYGYSYKLCDRLVKEQFWNAIKNQQNLADVEVIVKDKTFFVHKAILAARSRVFAVEFTKKQPGKDGNHQVRLDGVDPSTVAKFLYFVYTGEPMGMLADEELLKLASKYGLLALAGLCQVALKKIEPTQMAKLMESLDDGVEGPYSSKITPEKDAGIINDQTMPTLRCTLNFTRLDLGIPKCVMEYQKEKLFFAYITGYLGENRITKPGIHFTCANHRRFGLKVEDIYFVPKNNQIWFKLEAVKVKNNAELLQHFTVHFESINYSLLKSVDFNFDIKVVSTIGNYNYEMMDDAWPTDFWMAAANRKLTDVEIYAGTVKVMEAHRVILCARSPVLNASFNKISNSSKLIISFGAEFDVDTVKLFLNFLYTGSLKSTDGVHQLGKLATMYQVETLKNVCQLLNANPPDAEELTDYLLQL</sequence>
<dbReference type="InterPro" id="IPR000210">
    <property type="entry name" value="BTB/POZ_dom"/>
</dbReference>
<dbReference type="GO" id="GO:0043161">
    <property type="term" value="P:proteasome-mediated ubiquitin-dependent protein catabolic process"/>
    <property type="evidence" value="ECO:0000318"/>
    <property type="project" value="GO_Central"/>
</dbReference>
<dbReference type="GO" id="GO:0030162">
    <property type="term" value="P:regulation of proteolysis"/>
    <property type="evidence" value="ECO:0000318"/>
    <property type="project" value="GO_Central"/>
</dbReference>
<protein>
    <recommendedName>
        <fullName evidence="1">BTB domain-containing protein</fullName>
    </recommendedName>
</protein>
<feature type="domain" description="BTB" evidence="1">
    <location>
        <begin position="439"/>
        <end position="507"/>
    </location>
</feature>
<dbReference type="GO" id="GO:0005737">
    <property type="term" value="C:cytoplasm"/>
    <property type="evidence" value="ECO:0000318"/>
    <property type="project" value="GO_Central"/>
</dbReference>
<dbReference type="PROSITE" id="PS50097">
    <property type="entry name" value="BTB"/>
    <property type="match status" value="2"/>
</dbReference>
<reference evidence="2 3" key="1">
    <citation type="journal article" date="2011" name="Science">
        <title>The ecoresponsive genome of Daphnia pulex.</title>
        <authorList>
            <person name="Colbourne J.K."/>
            <person name="Pfrender M.E."/>
            <person name="Gilbert D."/>
            <person name="Thomas W.K."/>
            <person name="Tucker A."/>
            <person name="Oakley T.H."/>
            <person name="Tokishita S."/>
            <person name="Aerts A."/>
            <person name="Arnold G.J."/>
            <person name="Basu M.K."/>
            <person name="Bauer D.J."/>
            <person name="Caceres C.E."/>
            <person name="Carmel L."/>
            <person name="Casola C."/>
            <person name="Choi J.H."/>
            <person name="Detter J.C."/>
            <person name="Dong Q."/>
            <person name="Dusheyko S."/>
            <person name="Eads B.D."/>
            <person name="Frohlich T."/>
            <person name="Geiler-Samerotte K.A."/>
            <person name="Gerlach D."/>
            <person name="Hatcher P."/>
            <person name="Jogdeo S."/>
            <person name="Krijgsveld J."/>
            <person name="Kriventseva E.V."/>
            <person name="Kultz D."/>
            <person name="Laforsch C."/>
            <person name="Lindquist E."/>
            <person name="Lopez J."/>
            <person name="Manak J.R."/>
            <person name="Muller J."/>
            <person name="Pangilinan J."/>
            <person name="Patwardhan R.P."/>
            <person name="Pitluck S."/>
            <person name="Pritham E.J."/>
            <person name="Rechtsteiner A."/>
            <person name="Rho M."/>
            <person name="Rogozin I.B."/>
            <person name="Sakarya O."/>
            <person name="Salamov A."/>
            <person name="Schaack S."/>
            <person name="Shapiro H."/>
            <person name="Shiga Y."/>
            <person name="Skalitzky C."/>
            <person name="Smith Z."/>
            <person name="Souvorov A."/>
            <person name="Sung W."/>
            <person name="Tang Z."/>
            <person name="Tsuchiya D."/>
            <person name="Tu H."/>
            <person name="Vos H."/>
            <person name="Wang M."/>
            <person name="Wolf Y.I."/>
            <person name="Yamagata H."/>
            <person name="Yamada T."/>
            <person name="Ye Y."/>
            <person name="Shaw J.R."/>
            <person name="Andrews J."/>
            <person name="Crease T.J."/>
            <person name="Tang H."/>
            <person name="Lucas S.M."/>
            <person name="Robertson H.M."/>
            <person name="Bork P."/>
            <person name="Koonin E.V."/>
            <person name="Zdobnov E.M."/>
            <person name="Grigoriev I.V."/>
            <person name="Lynch M."/>
            <person name="Boore J.L."/>
        </authorList>
    </citation>
    <scope>NUCLEOTIDE SEQUENCE [LARGE SCALE GENOMIC DNA]</scope>
</reference>
<name>E9GCG8_DAPPU</name>
<dbReference type="Pfam" id="PF00651">
    <property type="entry name" value="BTB"/>
    <property type="match status" value="2"/>
</dbReference>
<dbReference type="AlphaFoldDB" id="E9GCG8"/>
<accession>E9GCG8</accession>
<evidence type="ECO:0000313" key="3">
    <source>
        <dbReference type="Proteomes" id="UP000000305"/>
    </source>
</evidence>
<dbReference type="PANTHER" id="PTHR24413">
    <property type="entry name" value="SPECKLE-TYPE POZ PROTEIN"/>
    <property type="match status" value="1"/>
</dbReference>
<dbReference type="HOGENOM" id="CLU_022210_0_0_1"/>
<dbReference type="EMBL" id="GL732539">
    <property type="protein sequence ID" value="EFX82558.1"/>
    <property type="molecule type" value="Genomic_DNA"/>
</dbReference>